<dbReference type="Proteomes" id="UP000217895">
    <property type="component" value="Chromosome"/>
</dbReference>
<accession>A0A1Z4J912</accession>
<protein>
    <submittedName>
        <fullName evidence="2">Uncharacterized protein</fullName>
    </submittedName>
</protein>
<sequence length="85" mass="9281">MNDLLTVANSHTLVVIAAIVVSFLLLKLVFRILNSGAGLILTIIAIVLGLQYLLGISPNQLWSEITHLPQELIRLVENVQLPELG</sequence>
<proteinExistence type="predicted"/>
<feature type="transmembrane region" description="Helical" evidence="1">
    <location>
        <begin position="37"/>
        <end position="54"/>
    </location>
</feature>
<keyword evidence="1" id="KW-1133">Transmembrane helix</keyword>
<feature type="transmembrane region" description="Helical" evidence="1">
    <location>
        <begin position="12"/>
        <end position="30"/>
    </location>
</feature>
<organism evidence="2 3">
    <name type="scientific">Leptolyngbya boryana NIES-2135</name>
    <dbReference type="NCBI Taxonomy" id="1973484"/>
    <lineage>
        <taxon>Bacteria</taxon>
        <taxon>Bacillati</taxon>
        <taxon>Cyanobacteriota</taxon>
        <taxon>Cyanophyceae</taxon>
        <taxon>Leptolyngbyales</taxon>
        <taxon>Leptolyngbyaceae</taxon>
        <taxon>Leptolyngbya group</taxon>
        <taxon>Leptolyngbya</taxon>
    </lineage>
</organism>
<keyword evidence="3" id="KW-1185">Reference proteome</keyword>
<gene>
    <name evidence="2" type="ORF">NIES2135_00570</name>
</gene>
<evidence type="ECO:0000256" key="1">
    <source>
        <dbReference type="SAM" id="Phobius"/>
    </source>
</evidence>
<reference evidence="2 3" key="1">
    <citation type="submission" date="2017-06" db="EMBL/GenBank/DDBJ databases">
        <title>Genome sequencing of cyanobaciteial culture collection at National Institute for Environmental Studies (NIES).</title>
        <authorList>
            <person name="Hirose Y."/>
            <person name="Shimura Y."/>
            <person name="Fujisawa T."/>
            <person name="Nakamura Y."/>
            <person name="Kawachi M."/>
        </authorList>
    </citation>
    <scope>NUCLEOTIDE SEQUENCE [LARGE SCALE GENOMIC DNA]</scope>
    <source>
        <strain evidence="2 3">NIES-2135</strain>
    </source>
</reference>
<evidence type="ECO:0000313" key="3">
    <source>
        <dbReference type="Proteomes" id="UP000217895"/>
    </source>
</evidence>
<dbReference type="EMBL" id="AP018203">
    <property type="protein sequence ID" value="BAY53255.1"/>
    <property type="molecule type" value="Genomic_DNA"/>
</dbReference>
<keyword evidence="1" id="KW-0472">Membrane</keyword>
<dbReference type="AlphaFoldDB" id="A0A1Z4J912"/>
<evidence type="ECO:0000313" key="2">
    <source>
        <dbReference type="EMBL" id="BAY53255.1"/>
    </source>
</evidence>
<name>A0A1Z4J912_LEPBY</name>
<keyword evidence="1" id="KW-0812">Transmembrane</keyword>